<comment type="similarity">
    <text evidence="2 9">Belongs to the dihydrofolate reductase family.</text>
</comment>
<dbReference type="PANTHER" id="PTHR48069:SF3">
    <property type="entry name" value="DIHYDROFOLATE REDUCTASE"/>
    <property type="match status" value="1"/>
</dbReference>
<comment type="function">
    <text evidence="7">Key enzyme in folate metabolism. Catalyzes an essential reaction for de novo glycine and purine synthesis, and for DNA precursor synthesis.</text>
</comment>
<dbReference type="GO" id="GO:0004146">
    <property type="term" value="F:dihydrofolate reductase activity"/>
    <property type="evidence" value="ECO:0000318"/>
    <property type="project" value="GO_Central"/>
</dbReference>
<accession>D6WRE9</accession>
<dbReference type="PANTHER" id="PTHR48069">
    <property type="entry name" value="DIHYDROFOLATE REDUCTASE"/>
    <property type="match status" value="1"/>
</dbReference>
<evidence type="ECO:0000256" key="1">
    <source>
        <dbReference type="ARBA" id="ARBA00004903"/>
    </source>
</evidence>
<dbReference type="PROSITE" id="PS51330">
    <property type="entry name" value="DHFR_2"/>
    <property type="match status" value="1"/>
</dbReference>
<keyword evidence="12" id="KW-1185">Reference proteome</keyword>
<feature type="domain" description="DHFR" evidence="10">
    <location>
        <begin position="4"/>
        <end position="183"/>
    </location>
</feature>
<dbReference type="STRING" id="7070.D6WRE9"/>
<dbReference type="GO" id="GO:0006730">
    <property type="term" value="P:one-carbon metabolic process"/>
    <property type="evidence" value="ECO:0007669"/>
    <property type="project" value="UniProtKB-KW"/>
</dbReference>
<reference evidence="11 12" key="2">
    <citation type="journal article" date="2010" name="Nucleic Acids Res.">
        <title>BeetleBase in 2010: revisions to provide comprehensive genomic information for Tribolium castaneum.</title>
        <authorList>
            <person name="Kim H.S."/>
            <person name="Murphy T."/>
            <person name="Xia J."/>
            <person name="Caragea D."/>
            <person name="Park Y."/>
            <person name="Beeman R.W."/>
            <person name="Lorenzen M.D."/>
            <person name="Butcher S."/>
            <person name="Manak J.R."/>
            <person name="Brown S.J."/>
        </authorList>
    </citation>
    <scope>GENOME REANNOTATION</scope>
    <source>
        <strain evidence="11 12">Georgia GA2</strain>
    </source>
</reference>
<proteinExistence type="inferred from homology"/>
<dbReference type="InterPro" id="IPR012259">
    <property type="entry name" value="DHFR"/>
</dbReference>
<dbReference type="FunFam" id="3.40.430.10:FF:000002">
    <property type="entry name" value="Dihydrofolate reductase"/>
    <property type="match status" value="1"/>
</dbReference>
<dbReference type="HOGENOM" id="CLU_043966_2_3_1"/>
<evidence type="ECO:0000256" key="3">
    <source>
        <dbReference type="ARBA" id="ARBA00012856"/>
    </source>
</evidence>
<dbReference type="CDD" id="cd00209">
    <property type="entry name" value="DHFR"/>
    <property type="match status" value="1"/>
</dbReference>
<evidence type="ECO:0000313" key="12">
    <source>
        <dbReference type="Proteomes" id="UP000007266"/>
    </source>
</evidence>
<organism evidence="11 12">
    <name type="scientific">Tribolium castaneum</name>
    <name type="common">Red flour beetle</name>
    <dbReference type="NCBI Taxonomy" id="7070"/>
    <lineage>
        <taxon>Eukaryota</taxon>
        <taxon>Metazoa</taxon>
        <taxon>Ecdysozoa</taxon>
        <taxon>Arthropoda</taxon>
        <taxon>Hexapoda</taxon>
        <taxon>Insecta</taxon>
        <taxon>Pterygota</taxon>
        <taxon>Neoptera</taxon>
        <taxon>Endopterygota</taxon>
        <taxon>Coleoptera</taxon>
        <taxon>Polyphaga</taxon>
        <taxon>Cucujiformia</taxon>
        <taxon>Tenebrionidae</taxon>
        <taxon>Tenebrionidae incertae sedis</taxon>
        <taxon>Tribolium</taxon>
    </lineage>
</organism>
<evidence type="ECO:0000256" key="6">
    <source>
        <dbReference type="ARBA" id="ARBA00023002"/>
    </source>
</evidence>
<evidence type="ECO:0000256" key="7">
    <source>
        <dbReference type="ARBA" id="ARBA00025067"/>
    </source>
</evidence>
<comment type="pathway">
    <text evidence="1">Cofactor biosynthesis; tetrahydrofolate biosynthesis; 5,6,7,8-tetrahydrofolate from 7,8-dihydrofolate: step 1/1.</text>
</comment>
<evidence type="ECO:0000256" key="8">
    <source>
        <dbReference type="ARBA" id="ARBA00048873"/>
    </source>
</evidence>
<dbReference type="UniPathway" id="UPA00077">
    <property type="reaction ID" value="UER00158"/>
</dbReference>
<dbReference type="EC" id="1.5.1.3" evidence="3"/>
<dbReference type="AlphaFoldDB" id="D6WRE9"/>
<evidence type="ECO:0000256" key="5">
    <source>
        <dbReference type="ARBA" id="ARBA00022857"/>
    </source>
</evidence>
<dbReference type="Gene3D" id="3.40.430.10">
    <property type="entry name" value="Dihydrofolate Reductase, subunit A"/>
    <property type="match status" value="1"/>
</dbReference>
<evidence type="ECO:0000256" key="4">
    <source>
        <dbReference type="ARBA" id="ARBA00022563"/>
    </source>
</evidence>
<dbReference type="GO" id="GO:0046452">
    <property type="term" value="P:dihydrofolate metabolic process"/>
    <property type="evidence" value="ECO:0000318"/>
    <property type="project" value="GO_Central"/>
</dbReference>
<dbReference type="GO" id="GO:0046654">
    <property type="term" value="P:tetrahydrofolate biosynthetic process"/>
    <property type="evidence" value="ECO:0000318"/>
    <property type="project" value="GO_Central"/>
</dbReference>
<dbReference type="InterPro" id="IPR017925">
    <property type="entry name" value="DHFR_CS"/>
</dbReference>
<dbReference type="InterPro" id="IPR024072">
    <property type="entry name" value="DHFR-like_dom_sf"/>
</dbReference>
<dbReference type="PRINTS" id="PR00070">
    <property type="entry name" value="DHFR"/>
</dbReference>
<dbReference type="EMBL" id="KQ971351">
    <property type="protein sequence ID" value="EFA07671.2"/>
    <property type="molecule type" value="Genomic_DNA"/>
</dbReference>
<keyword evidence="4" id="KW-0554">One-carbon metabolism</keyword>
<dbReference type="InParanoid" id="D6WRE9"/>
<reference evidence="11 12" key="1">
    <citation type="journal article" date="2008" name="Nature">
        <title>The genome of the model beetle and pest Tribolium castaneum.</title>
        <authorList>
            <consortium name="Tribolium Genome Sequencing Consortium"/>
            <person name="Richards S."/>
            <person name="Gibbs R.A."/>
            <person name="Weinstock G.M."/>
            <person name="Brown S.J."/>
            <person name="Denell R."/>
            <person name="Beeman R.W."/>
            <person name="Gibbs R."/>
            <person name="Beeman R.W."/>
            <person name="Brown S.J."/>
            <person name="Bucher G."/>
            <person name="Friedrich M."/>
            <person name="Grimmelikhuijzen C.J."/>
            <person name="Klingler M."/>
            <person name="Lorenzen M."/>
            <person name="Richards S."/>
            <person name="Roth S."/>
            <person name="Schroder R."/>
            <person name="Tautz D."/>
            <person name="Zdobnov E.M."/>
            <person name="Muzny D."/>
            <person name="Gibbs R.A."/>
            <person name="Weinstock G.M."/>
            <person name="Attaway T."/>
            <person name="Bell S."/>
            <person name="Buhay C.J."/>
            <person name="Chandrabose M.N."/>
            <person name="Chavez D."/>
            <person name="Clerk-Blankenburg K.P."/>
            <person name="Cree A."/>
            <person name="Dao M."/>
            <person name="Davis C."/>
            <person name="Chacko J."/>
            <person name="Dinh H."/>
            <person name="Dugan-Rocha S."/>
            <person name="Fowler G."/>
            <person name="Garner T.T."/>
            <person name="Garnes J."/>
            <person name="Gnirke A."/>
            <person name="Hawes A."/>
            <person name="Hernandez J."/>
            <person name="Hines S."/>
            <person name="Holder M."/>
            <person name="Hume J."/>
            <person name="Jhangiani S.N."/>
            <person name="Joshi V."/>
            <person name="Khan Z.M."/>
            <person name="Jackson L."/>
            <person name="Kovar C."/>
            <person name="Kowis A."/>
            <person name="Lee S."/>
            <person name="Lewis L.R."/>
            <person name="Margolis J."/>
            <person name="Morgan M."/>
            <person name="Nazareth L.V."/>
            <person name="Nguyen N."/>
            <person name="Okwuonu G."/>
            <person name="Parker D."/>
            <person name="Richards S."/>
            <person name="Ruiz S.J."/>
            <person name="Santibanez J."/>
            <person name="Savard J."/>
            <person name="Scherer S.E."/>
            <person name="Schneider B."/>
            <person name="Sodergren E."/>
            <person name="Tautz D."/>
            <person name="Vattahil S."/>
            <person name="Villasana D."/>
            <person name="White C.S."/>
            <person name="Wright R."/>
            <person name="Park Y."/>
            <person name="Beeman R.W."/>
            <person name="Lord J."/>
            <person name="Oppert B."/>
            <person name="Lorenzen M."/>
            <person name="Brown S."/>
            <person name="Wang L."/>
            <person name="Savard J."/>
            <person name="Tautz D."/>
            <person name="Richards S."/>
            <person name="Weinstock G."/>
            <person name="Gibbs R.A."/>
            <person name="Liu Y."/>
            <person name="Worley K."/>
            <person name="Weinstock G."/>
            <person name="Elsik C.G."/>
            <person name="Reese J.T."/>
            <person name="Elhaik E."/>
            <person name="Landan G."/>
            <person name="Graur D."/>
            <person name="Arensburger P."/>
            <person name="Atkinson P."/>
            <person name="Beeman R.W."/>
            <person name="Beidler J."/>
            <person name="Brown S.J."/>
            <person name="Demuth J.P."/>
            <person name="Drury D.W."/>
            <person name="Du Y.Z."/>
            <person name="Fujiwara H."/>
            <person name="Lorenzen M."/>
            <person name="Maselli V."/>
            <person name="Osanai M."/>
            <person name="Park Y."/>
            <person name="Robertson H.M."/>
            <person name="Tu Z."/>
            <person name="Wang J.J."/>
            <person name="Wang S."/>
            <person name="Richards S."/>
            <person name="Song H."/>
            <person name="Zhang L."/>
            <person name="Sodergren E."/>
            <person name="Werner D."/>
            <person name="Stanke M."/>
            <person name="Morgenstern B."/>
            <person name="Solovyev V."/>
            <person name="Kosarev P."/>
            <person name="Brown G."/>
            <person name="Chen H.C."/>
            <person name="Ermolaeva O."/>
            <person name="Hlavina W."/>
            <person name="Kapustin Y."/>
            <person name="Kiryutin B."/>
            <person name="Kitts P."/>
            <person name="Maglott D."/>
            <person name="Pruitt K."/>
            <person name="Sapojnikov V."/>
            <person name="Souvorov A."/>
            <person name="Mackey A.J."/>
            <person name="Waterhouse R.M."/>
            <person name="Wyder S."/>
            <person name="Zdobnov E.M."/>
            <person name="Zdobnov E.M."/>
            <person name="Wyder S."/>
            <person name="Kriventseva E.V."/>
            <person name="Kadowaki T."/>
            <person name="Bork P."/>
            <person name="Aranda M."/>
            <person name="Bao R."/>
            <person name="Beermann A."/>
            <person name="Berns N."/>
            <person name="Bolognesi R."/>
            <person name="Bonneton F."/>
            <person name="Bopp D."/>
            <person name="Brown S.J."/>
            <person name="Bucher G."/>
            <person name="Butts T."/>
            <person name="Chaumot A."/>
            <person name="Denell R.E."/>
            <person name="Ferrier D.E."/>
            <person name="Friedrich M."/>
            <person name="Gordon C.M."/>
            <person name="Jindra M."/>
            <person name="Klingler M."/>
            <person name="Lan Q."/>
            <person name="Lattorff H.M."/>
            <person name="Laudet V."/>
            <person name="von Levetsow C."/>
            <person name="Liu Z."/>
            <person name="Lutz R."/>
            <person name="Lynch J.A."/>
            <person name="da Fonseca R.N."/>
            <person name="Posnien N."/>
            <person name="Reuter R."/>
            <person name="Roth S."/>
            <person name="Savard J."/>
            <person name="Schinko J.B."/>
            <person name="Schmitt C."/>
            <person name="Schoppmeier M."/>
            <person name="Schroder R."/>
            <person name="Shippy T.D."/>
            <person name="Simonnet F."/>
            <person name="Marques-Souza H."/>
            <person name="Tautz D."/>
            <person name="Tomoyasu Y."/>
            <person name="Trauner J."/>
            <person name="Van der Zee M."/>
            <person name="Vervoort M."/>
            <person name="Wittkopp N."/>
            <person name="Wimmer E.A."/>
            <person name="Yang X."/>
            <person name="Jones A.K."/>
            <person name="Sattelle D.B."/>
            <person name="Ebert P.R."/>
            <person name="Nelson D."/>
            <person name="Scott J.G."/>
            <person name="Beeman R.W."/>
            <person name="Muthukrishnan S."/>
            <person name="Kramer K.J."/>
            <person name="Arakane Y."/>
            <person name="Beeman R.W."/>
            <person name="Zhu Q."/>
            <person name="Hogenkamp D."/>
            <person name="Dixit R."/>
            <person name="Oppert B."/>
            <person name="Jiang H."/>
            <person name="Zou Z."/>
            <person name="Marshall J."/>
            <person name="Elpidina E."/>
            <person name="Vinokurov K."/>
            <person name="Oppert C."/>
            <person name="Zou Z."/>
            <person name="Evans J."/>
            <person name="Lu Z."/>
            <person name="Zhao P."/>
            <person name="Sumathipala N."/>
            <person name="Altincicek B."/>
            <person name="Vilcinskas A."/>
            <person name="Williams M."/>
            <person name="Hultmark D."/>
            <person name="Hetru C."/>
            <person name="Jiang H."/>
            <person name="Grimmelikhuijzen C.J."/>
            <person name="Hauser F."/>
            <person name="Cazzamali G."/>
            <person name="Williamson M."/>
            <person name="Park Y."/>
            <person name="Li B."/>
            <person name="Tanaka Y."/>
            <person name="Predel R."/>
            <person name="Neupert S."/>
            <person name="Schachtner J."/>
            <person name="Verleyen P."/>
            <person name="Raible F."/>
            <person name="Bork P."/>
            <person name="Friedrich M."/>
            <person name="Walden K.K."/>
            <person name="Robertson H.M."/>
            <person name="Angeli S."/>
            <person name="Foret S."/>
            <person name="Bucher G."/>
            <person name="Schuetz S."/>
            <person name="Maleszka R."/>
            <person name="Wimmer E.A."/>
            <person name="Beeman R.W."/>
            <person name="Lorenzen M."/>
            <person name="Tomoyasu Y."/>
            <person name="Miller S.C."/>
            <person name="Grossmann D."/>
            <person name="Bucher G."/>
        </authorList>
    </citation>
    <scope>NUCLEOTIDE SEQUENCE [LARGE SCALE GENOMIC DNA]</scope>
    <source>
        <strain evidence="11 12">Georgia GA2</strain>
    </source>
</reference>
<protein>
    <recommendedName>
        <fullName evidence="3">dihydrofolate reductase</fullName>
        <ecNumber evidence="3">1.5.1.3</ecNumber>
    </recommendedName>
</protein>
<evidence type="ECO:0000256" key="9">
    <source>
        <dbReference type="RuleBase" id="RU004474"/>
    </source>
</evidence>
<gene>
    <name evidence="11" type="primary">AUGUSTUS-3.0.2_30679</name>
    <name evidence="11" type="ORF">TcasGA2_TC030679</name>
</gene>
<dbReference type="Pfam" id="PF00186">
    <property type="entry name" value="DHFR_1"/>
    <property type="match status" value="1"/>
</dbReference>
<name>D6WRE9_TRICA</name>
<dbReference type="Proteomes" id="UP000007266">
    <property type="component" value="Linkage group 7"/>
</dbReference>
<dbReference type="GO" id="GO:0005739">
    <property type="term" value="C:mitochondrion"/>
    <property type="evidence" value="ECO:0000318"/>
    <property type="project" value="GO_Central"/>
</dbReference>
<keyword evidence="6" id="KW-0560">Oxidoreductase</keyword>
<dbReference type="OMA" id="RDNQLPW"/>
<dbReference type="SUPFAM" id="SSF53597">
    <property type="entry name" value="Dihydrofolate reductase-like"/>
    <property type="match status" value="1"/>
</dbReference>
<sequence>MVIKFDLIAAACENMGIGKNNDLPWRLKSELAFFSQMTTQTSDESKKNVVLMGRKTWDSIPPKFKPLHQRFNFIMSRAGVNLEGYKDCFSFKSLDEVISKLQDEKFQQLYENVWVIGGSYIYEATMASKYFHRLYLTKVLKTFDCDTFFPKIRDDLIEVRDPRVPEGVQEENGIQFVYHVYQNPDFNKL</sequence>
<evidence type="ECO:0000313" key="11">
    <source>
        <dbReference type="EMBL" id="EFA07671.2"/>
    </source>
</evidence>
<dbReference type="InterPro" id="IPR001796">
    <property type="entry name" value="DHFR_dom"/>
</dbReference>
<evidence type="ECO:0000256" key="2">
    <source>
        <dbReference type="ARBA" id="ARBA00009539"/>
    </source>
</evidence>
<dbReference type="GO" id="GO:0046655">
    <property type="term" value="P:folic acid metabolic process"/>
    <property type="evidence" value="ECO:0000318"/>
    <property type="project" value="GO_Central"/>
</dbReference>
<dbReference type="eggNOG" id="KOG1324">
    <property type="taxonomic scope" value="Eukaryota"/>
</dbReference>
<dbReference type="PROSITE" id="PS00075">
    <property type="entry name" value="DHFR_1"/>
    <property type="match status" value="1"/>
</dbReference>
<comment type="catalytic activity">
    <reaction evidence="8">
        <text>(6S)-5,6,7,8-tetrahydrofolate + NADP(+) = 7,8-dihydrofolate + NADPH + H(+)</text>
        <dbReference type="Rhea" id="RHEA:15009"/>
        <dbReference type="ChEBI" id="CHEBI:15378"/>
        <dbReference type="ChEBI" id="CHEBI:57451"/>
        <dbReference type="ChEBI" id="CHEBI:57453"/>
        <dbReference type="ChEBI" id="CHEBI:57783"/>
        <dbReference type="ChEBI" id="CHEBI:58349"/>
        <dbReference type="EC" id="1.5.1.3"/>
    </reaction>
</comment>
<dbReference type="KEGG" id="tca:103313507"/>
<keyword evidence="5" id="KW-0521">NADP</keyword>
<dbReference type="GO" id="GO:0050661">
    <property type="term" value="F:NADP binding"/>
    <property type="evidence" value="ECO:0000318"/>
    <property type="project" value="GO_Central"/>
</dbReference>
<evidence type="ECO:0000259" key="10">
    <source>
        <dbReference type="PROSITE" id="PS51330"/>
    </source>
</evidence>
<dbReference type="OrthoDB" id="4664297at2759"/>
<dbReference type="FunCoup" id="D6WRE9">
    <property type="interactions" value="313"/>
</dbReference>